<dbReference type="PATRIC" id="fig|178901.15.peg.2015"/>
<dbReference type="PANTHER" id="PTHR13696">
    <property type="entry name" value="P-LOOP CONTAINING NUCLEOSIDE TRIPHOSPHATE HYDROLASE"/>
    <property type="match status" value="1"/>
</dbReference>
<comment type="caution">
    <text evidence="3">The sequence shown here is derived from an EMBL/GenBank/DDBJ whole genome shotgun (WGS) entry which is preliminary data.</text>
</comment>
<proteinExistence type="predicted"/>
<dbReference type="NCBIfam" id="NF010443">
    <property type="entry name" value="PRK13869.1"/>
    <property type="match status" value="1"/>
</dbReference>
<accession>A0A149V8B2</accession>
<dbReference type="Gene3D" id="3.40.50.300">
    <property type="entry name" value="P-loop containing nucleotide triphosphate hydrolases"/>
    <property type="match status" value="1"/>
</dbReference>
<dbReference type="NCBIfam" id="TIGR03453">
    <property type="entry name" value="partition_RepA"/>
    <property type="match status" value="1"/>
</dbReference>
<dbReference type="InterPro" id="IPR000551">
    <property type="entry name" value="MerR-type_HTH_dom"/>
</dbReference>
<organism evidence="3 4">
    <name type="scientific">Acetobacter malorum</name>
    <dbReference type="NCBI Taxonomy" id="178901"/>
    <lineage>
        <taxon>Bacteria</taxon>
        <taxon>Pseudomonadati</taxon>
        <taxon>Pseudomonadota</taxon>
        <taxon>Alphaproteobacteria</taxon>
        <taxon>Acetobacterales</taxon>
        <taxon>Acetobacteraceae</taxon>
        <taxon>Acetobacter</taxon>
    </lineage>
</organism>
<dbReference type="InterPro" id="IPR017818">
    <property type="entry name" value="Plasmid_partition_RepA"/>
</dbReference>
<dbReference type="PANTHER" id="PTHR13696:SF52">
    <property type="entry name" value="PARA FAMILY PROTEIN CT_582"/>
    <property type="match status" value="1"/>
</dbReference>
<dbReference type="AlphaFoldDB" id="A0A149V8B2"/>
<name>A0A149V8B2_9PROT</name>
<dbReference type="Gene3D" id="1.10.1660.10">
    <property type="match status" value="1"/>
</dbReference>
<evidence type="ECO:0000313" key="4">
    <source>
        <dbReference type="Proteomes" id="UP000075538"/>
    </source>
</evidence>
<dbReference type="InterPro" id="IPR027417">
    <property type="entry name" value="P-loop_NTPase"/>
</dbReference>
<sequence length="400" mass="44334">MNPATPLEEGMDVLLSEQAEMLSAQLQAHRMELFPPNARKGLRQFQIGEVAKLVGLTPAYLRNLALEGKGPSPTVGKGGRRSYSAEQIWELRQFLASNTRNGRNYLPTRSKNEGLQVVAVVNFKGGSGKTTSAAHLAQGLALDGLRVLAIDLDPQASLSALHGFQPEFDVHSNETLYGAIRYDAERRPLSEIVRQTNFPGLDIVPGNIELMEFEYETPKLLASSDQAGAIFFSRVDEALQEVEDNYDVVVIDCPPQLGYLTMSAVCAATGLLITVHPQMLDVMSMCQFLMMMSDVMTHLRNAGANVSYRWVRYLLTRFEPSDGPQTQMAAFMRSLFGDHVLTHPMLKTTAISDAAITKQSLFEIERKQFTGSTYDRALESVNAVNGEIRDLIFRAWGRNN</sequence>
<dbReference type="Pfam" id="PF13614">
    <property type="entry name" value="AAA_31"/>
    <property type="match status" value="1"/>
</dbReference>
<dbReference type="SUPFAM" id="SSF52540">
    <property type="entry name" value="P-loop containing nucleoside triphosphate hydrolases"/>
    <property type="match status" value="1"/>
</dbReference>
<dbReference type="RefSeq" id="WP_061490628.1">
    <property type="nucleotide sequence ID" value="NZ_LHZZ01000463.1"/>
</dbReference>
<dbReference type="Proteomes" id="UP000075538">
    <property type="component" value="Unassembled WGS sequence"/>
</dbReference>
<evidence type="ECO:0000313" key="3">
    <source>
        <dbReference type="EMBL" id="KXV76511.1"/>
    </source>
</evidence>
<feature type="domain" description="HTH merR-type" evidence="1">
    <location>
        <begin position="47"/>
        <end position="83"/>
    </location>
</feature>
<dbReference type="InterPro" id="IPR025669">
    <property type="entry name" value="AAA_dom"/>
</dbReference>
<dbReference type="CDD" id="cd02042">
    <property type="entry name" value="ParAB_family"/>
    <property type="match status" value="1"/>
</dbReference>
<dbReference type="InterPro" id="IPR009061">
    <property type="entry name" value="DNA-bd_dom_put_sf"/>
</dbReference>
<evidence type="ECO:0000259" key="2">
    <source>
        <dbReference type="Pfam" id="PF13614"/>
    </source>
</evidence>
<reference evidence="3 4" key="1">
    <citation type="submission" date="2015-06" db="EMBL/GenBank/DDBJ databases">
        <title>Improved classification and identification of acetic acid bacteria using matrix-assisted laser desorption/ionization time-of-flight mass spectrometry; Gluconobacter nephelii and Gluconobacter uchimurae are later heterotypic synonyms of Gluconobacter japonicus and Gluconobacter oxydans, respectively.</title>
        <authorList>
            <person name="Li L."/>
            <person name="Cleenwerck I."/>
            <person name="De Vuyst L."/>
            <person name="Vandamme P."/>
        </authorList>
    </citation>
    <scope>NUCLEOTIDE SEQUENCE [LARGE SCALE GENOMIC DNA]</scope>
    <source>
        <strain evidence="3 4">LMG 1604</strain>
    </source>
</reference>
<dbReference type="EMBL" id="LHZZ01000463">
    <property type="protein sequence ID" value="KXV76511.1"/>
    <property type="molecule type" value="Genomic_DNA"/>
</dbReference>
<feature type="domain" description="AAA" evidence="2">
    <location>
        <begin position="116"/>
        <end position="300"/>
    </location>
</feature>
<evidence type="ECO:0000259" key="1">
    <source>
        <dbReference type="Pfam" id="PF00376"/>
    </source>
</evidence>
<dbReference type="GO" id="GO:0003677">
    <property type="term" value="F:DNA binding"/>
    <property type="evidence" value="ECO:0007669"/>
    <property type="project" value="InterPro"/>
</dbReference>
<gene>
    <name evidence="3" type="ORF">AD953_05265</name>
</gene>
<protein>
    <submittedName>
        <fullName evidence="3">Chromosome partitioning protein ParA</fullName>
    </submittedName>
</protein>
<dbReference type="GO" id="GO:0006355">
    <property type="term" value="P:regulation of DNA-templated transcription"/>
    <property type="evidence" value="ECO:0007669"/>
    <property type="project" value="InterPro"/>
</dbReference>
<dbReference type="Pfam" id="PF00376">
    <property type="entry name" value="MerR"/>
    <property type="match status" value="1"/>
</dbReference>
<dbReference type="InterPro" id="IPR050678">
    <property type="entry name" value="DNA_Partitioning_ATPase"/>
</dbReference>
<dbReference type="SUPFAM" id="SSF46955">
    <property type="entry name" value="Putative DNA-binding domain"/>
    <property type="match status" value="1"/>
</dbReference>